<organism evidence="2">
    <name type="scientific">Nakamurella sp. A5-74</name>
    <dbReference type="NCBI Taxonomy" id="3158264"/>
    <lineage>
        <taxon>Bacteria</taxon>
        <taxon>Bacillati</taxon>
        <taxon>Actinomycetota</taxon>
        <taxon>Actinomycetes</taxon>
        <taxon>Nakamurellales</taxon>
        <taxon>Nakamurellaceae</taxon>
        <taxon>Nakamurella</taxon>
    </lineage>
</organism>
<accession>A0AAU8DMY2</accession>
<dbReference type="EMBL" id="CP159218">
    <property type="protein sequence ID" value="XCG63633.1"/>
    <property type="molecule type" value="Genomic_DNA"/>
</dbReference>
<evidence type="ECO:0000313" key="2">
    <source>
        <dbReference type="EMBL" id="XCG63633.1"/>
    </source>
</evidence>
<dbReference type="RefSeq" id="WP_353649248.1">
    <property type="nucleotide sequence ID" value="NZ_CP159218.1"/>
</dbReference>
<proteinExistence type="predicted"/>
<keyword evidence="1" id="KW-1133">Transmembrane helix</keyword>
<dbReference type="AlphaFoldDB" id="A0AAU8DMY2"/>
<feature type="transmembrane region" description="Helical" evidence="1">
    <location>
        <begin position="79"/>
        <end position="98"/>
    </location>
</feature>
<keyword evidence="1" id="KW-0812">Transmembrane</keyword>
<gene>
    <name evidence="2" type="ORF">ABLG96_21010</name>
</gene>
<evidence type="ECO:0000256" key="1">
    <source>
        <dbReference type="SAM" id="Phobius"/>
    </source>
</evidence>
<reference evidence="2" key="1">
    <citation type="submission" date="2024-05" db="EMBL/GenBank/DDBJ databases">
        <authorList>
            <person name="Cai S.Y."/>
            <person name="Jin L.M."/>
            <person name="Li H.R."/>
        </authorList>
    </citation>
    <scope>NUCLEOTIDE SEQUENCE</scope>
    <source>
        <strain evidence="2">A5-74</strain>
    </source>
</reference>
<name>A0AAU8DMY2_9ACTN</name>
<sequence>MRNQDNHLVPPDAVRDHVTGSANCSAIETTAASRVPSATDGAPRRALLAGQLMVVESTTAVGMLIGGVVIAGLGVQPTLVAAGVVLMVAAVVGTGSRAPDAD</sequence>
<evidence type="ECO:0008006" key="3">
    <source>
        <dbReference type="Google" id="ProtNLM"/>
    </source>
</evidence>
<keyword evidence="1" id="KW-0472">Membrane</keyword>
<feature type="transmembrane region" description="Helical" evidence="1">
    <location>
        <begin position="52"/>
        <end position="73"/>
    </location>
</feature>
<protein>
    <recommendedName>
        <fullName evidence="3">MFS transporter</fullName>
    </recommendedName>
</protein>